<organism evidence="2 3">
    <name type="scientific">Azotobacter bryophylli</name>
    <dbReference type="NCBI Taxonomy" id="1986537"/>
    <lineage>
        <taxon>Bacteria</taxon>
        <taxon>Pseudomonadati</taxon>
        <taxon>Pseudomonadota</taxon>
        <taxon>Gammaproteobacteria</taxon>
        <taxon>Pseudomonadales</taxon>
        <taxon>Pseudomonadaceae</taxon>
        <taxon>Azotobacter</taxon>
    </lineage>
</organism>
<protein>
    <submittedName>
        <fullName evidence="2">TIGR03749 family integrating conjugative element protein</fullName>
    </submittedName>
</protein>
<dbReference type="RefSeq" id="WP_377815713.1">
    <property type="nucleotide sequence ID" value="NZ_JBHRSJ010000034.1"/>
</dbReference>
<sequence>MSRRTLSRWSVPGLALLVLLGLAEARAVEIQRWERIPLAIPLVVGQERIVFVERNVRVGLPHSLNGKLRVQSTGGALYLLAQAPIEPSRLQLQDAATGEILLVDIAAAPPAQGQAPLEPVRIVPGETAPKHYGRDRSVPSRSVAERPEATRESDNEDEPTPPRRETPIPVVLTRYAAQTLYAPLRTVEPVEGIAPVKLDRRLDLAHLLPGLPVEASALGAWRLDDHWVTAVKLRNRSAQRLVLDPRELLGDFATATFQHPDLGRRGDASDTTVLYLVTKGHGLERALIPALGAADPRPAPEDRDGHAQR</sequence>
<dbReference type="Proteomes" id="UP001595457">
    <property type="component" value="Unassembled WGS sequence"/>
</dbReference>
<feature type="region of interest" description="Disordered" evidence="1">
    <location>
        <begin position="125"/>
        <end position="166"/>
    </location>
</feature>
<dbReference type="Pfam" id="PF11920">
    <property type="entry name" value="DUF3438"/>
    <property type="match status" value="1"/>
</dbReference>
<reference evidence="3" key="1">
    <citation type="journal article" date="2019" name="Int. J. Syst. Evol. Microbiol.">
        <title>The Global Catalogue of Microorganisms (GCM) 10K type strain sequencing project: providing services to taxonomists for standard genome sequencing and annotation.</title>
        <authorList>
            <consortium name="The Broad Institute Genomics Platform"/>
            <consortium name="The Broad Institute Genome Sequencing Center for Infectious Disease"/>
            <person name="Wu L."/>
            <person name="Ma J."/>
        </authorList>
    </citation>
    <scope>NUCLEOTIDE SEQUENCE [LARGE SCALE GENOMIC DNA]</scope>
    <source>
        <strain evidence="3">KCTC 62195</strain>
    </source>
</reference>
<feature type="compositionally biased region" description="Basic and acidic residues" evidence="1">
    <location>
        <begin position="128"/>
        <end position="153"/>
    </location>
</feature>
<dbReference type="NCBIfam" id="TIGR03749">
    <property type="entry name" value="conj_TIGR03749"/>
    <property type="match status" value="1"/>
</dbReference>
<dbReference type="InterPro" id="IPR021844">
    <property type="entry name" value="Integr_conj_element_PFL4704"/>
</dbReference>
<accession>A0ABV7AWT8</accession>
<comment type="caution">
    <text evidence="2">The sequence shown here is derived from an EMBL/GenBank/DDBJ whole genome shotgun (WGS) entry which is preliminary data.</text>
</comment>
<gene>
    <name evidence="2" type="ORF">ACFOJE_16585</name>
</gene>
<proteinExistence type="predicted"/>
<name>A0ABV7AWT8_9GAMM</name>
<evidence type="ECO:0000313" key="3">
    <source>
        <dbReference type="Proteomes" id="UP001595457"/>
    </source>
</evidence>
<dbReference type="EMBL" id="JBHRSJ010000034">
    <property type="protein sequence ID" value="MFC2973820.1"/>
    <property type="molecule type" value="Genomic_DNA"/>
</dbReference>
<evidence type="ECO:0000256" key="1">
    <source>
        <dbReference type="SAM" id="MobiDB-lite"/>
    </source>
</evidence>
<evidence type="ECO:0000313" key="2">
    <source>
        <dbReference type="EMBL" id="MFC2973820.1"/>
    </source>
</evidence>
<keyword evidence="3" id="KW-1185">Reference proteome</keyword>